<feature type="repeat" description="ANK" evidence="1">
    <location>
        <begin position="137"/>
        <end position="169"/>
    </location>
</feature>
<keyword evidence="5" id="KW-1185">Reference proteome</keyword>
<evidence type="ECO:0000313" key="5">
    <source>
        <dbReference type="Proteomes" id="UP000256345"/>
    </source>
</evidence>
<dbReference type="InterPro" id="IPR002110">
    <property type="entry name" value="Ankyrin_rpt"/>
</dbReference>
<dbReference type="PROSITE" id="PS51257">
    <property type="entry name" value="PROKAR_LIPOPROTEIN"/>
    <property type="match status" value="1"/>
</dbReference>
<dbReference type="PANTHER" id="PTHR46224">
    <property type="entry name" value="ANKYRIN REPEAT FAMILY PROTEIN"/>
    <property type="match status" value="1"/>
</dbReference>
<feature type="chain" id="PRO_5046131058" description="Ankyrin repeat protein" evidence="3">
    <location>
        <begin position="27"/>
        <end position="276"/>
    </location>
</feature>
<proteinExistence type="predicted"/>
<keyword evidence="3" id="KW-0732">Signal</keyword>
<dbReference type="PROSITE" id="PS50088">
    <property type="entry name" value="ANK_REPEAT"/>
    <property type="match status" value="1"/>
</dbReference>
<evidence type="ECO:0000256" key="3">
    <source>
        <dbReference type="SAM" id="SignalP"/>
    </source>
</evidence>
<organism evidence="4 5">
    <name type="scientific">Archangium gephyra</name>
    <dbReference type="NCBI Taxonomy" id="48"/>
    <lineage>
        <taxon>Bacteria</taxon>
        <taxon>Pseudomonadati</taxon>
        <taxon>Myxococcota</taxon>
        <taxon>Myxococcia</taxon>
        <taxon>Myxococcales</taxon>
        <taxon>Cystobacterineae</taxon>
        <taxon>Archangiaceae</taxon>
        <taxon>Archangium</taxon>
    </lineage>
</organism>
<comment type="caution">
    <text evidence="4">The sequence shown here is derived from an EMBL/GenBank/DDBJ whole genome shotgun (WGS) entry which is preliminary data.</text>
</comment>
<dbReference type="Proteomes" id="UP000256345">
    <property type="component" value="Unassembled WGS sequence"/>
</dbReference>
<dbReference type="EMBL" id="QUMU01000006">
    <property type="protein sequence ID" value="REG30625.1"/>
    <property type="molecule type" value="Genomic_DNA"/>
</dbReference>
<dbReference type="SUPFAM" id="SSF48403">
    <property type="entry name" value="Ankyrin repeat"/>
    <property type="match status" value="1"/>
</dbReference>
<protein>
    <recommendedName>
        <fullName evidence="6">Ankyrin repeat protein</fullName>
    </recommendedName>
</protein>
<feature type="region of interest" description="Disordered" evidence="2">
    <location>
        <begin position="245"/>
        <end position="276"/>
    </location>
</feature>
<accession>A0ABX9JZR7</accession>
<feature type="signal peptide" evidence="3">
    <location>
        <begin position="1"/>
        <end position="26"/>
    </location>
</feature>
<evidence type="ECO:0000256" key="1">
    <source>
        <dbReference type="PROSITE-ProRule" id="PRU00023"/>
    </source>
</evidence>
<evidence type="ECO:0008006" key="6">
    <source>
        <dbReference type="Google" id="ProtNLM"/>
    </source>
</evidence>
<evidence type="ECO:0000256" key="2">
    <source>
        <dbReference type="SAM" id="MobiDB-lite"/>
    </source>
</evidence>
<dbReference type="InterPro" id="IPR051616">
    <property type="entry name" value="Cul2-RING_E3_ligase_SR"/>
</dbReference>
<reference evidence="4 5" key="1">
    <citation type="submission" date="2018-08" db="EMBL/GenBank/DDBJ databases">
        <title>Genomic Encyclopedia of Archaeal and Bacterial Type Strains, Phase II (KMG-II): from individual species to whole genera.</title>
        <authorList>
            <person name="Goeker M."/>
        </authorList>
    </citation>
    <scope>NUCLEOTIDE SEQUENCE [LARGE SCALE GENOMIC DNA]</scope>
    <source>
        <strain evidence="4 5">DSM 2261</strain>
    </source>
</reference>
<keyword evidence="1" id="KW-0040">ANK repeat</keyword>
<feature type="compositionally biased region" description="Low complexity" evidence="2">
    <location>
        <begin position="267"/>
        <end position="276"/>
    </location>
</feature>
<evidence type="ECO:0000313" key="4">
    <source>
        <dbReference type="EMBL" id="REG30625.1"/>
    </source>
</evidence>
<name>A0ABX9JZR7_9BACT</name>
<gene>
    <name evidence="4" type="ORF">ATI61_10694</name>
</gene>
<sequence>MMRRWPWLAWAAMLSLWGGCSRQGGATVSGPDSYFEKPTDQQMARAVADGDVETIRRLLESHEVDPLAVGRDATNWLTIAVAARQKGSLDTLLEHGALGDPKGKIAGQALYAATLLEDLYWLKRLHAAGADLNNHGGGDLLLEVAVDTRNRETLDFYLEHGADLDLRTNTGGSVALSTAQAKRFDLVNEFLDRGASPWVMDSLGSTLGSAAERAGKVPAWDHRSPMNQERLLLLERLHAIGFPNPAPTATEGRALREAGKWPPPGAPATAPRPAAP</sequence>
<dbReference type="Gene3D" id="1.25.40.20">
    <property type="entry name" value="Ankyrin repeat-containing domain"/>
    <property type="match status" value="2"/>
</dbReference>
<dbReference type="InterPro" id="IPR036770">
    <property type="entry name" value="Ankyrin_rpt-contain_sf"/>
</dbReference>